<protein>
    <recommendedName>
        <fullName evidence="3">Plasmid replication protein RepL domain-containing protein</fullName>
    </recommendedName>
</protein>
<gene>
    <name evidence="1" type="ORF">HNQ69_001136</name>
</gene>
<dbReference type="EMBL" id="JACHIM010000004">
    <property type="protein sequence ID" value="MBB5074003.1"/>
    <property type="molecule type" value="Genomic_DNA"/>
</dbReference>
<evidence type="ECO:0000313" key="1">
    <source>
        <dbReference type="EMBL" id="MBB5074003.1"/>
    </source>
</evidence>
<evidence type="ECO:0000313" key="2">
    <source>
        <dbReference type="Proteomes" id="UP000561417"/>
    </source>
</evidence>
<evidence type="ECO:0008006" key="3">
    <source>
        <dbReference type="Google" id="ProtNLM"/>
    </source>
</evidence>
<dbReference type="RefSeq" id="WP_183228984.1">
    <property type="nucleotide sequence ID" value="NZ_JACHIM010000004.1"/>
</dbReference>
<keyword evidence="2" id="KW-1185">Reference proteome</keyword>
<accession>A0A840NVQ4</accession>
<comment type="caution">
    <text evidence="1">The sequence shown here is derived from an EMBL/GenBank/DDBJ whole genome shotgun (WGS) entry which is preliminary data.</text>
</comment>
<reference evidence="1 2" key="1">
    <citation type="submission" date="2020-08" db="EMBL/GenBank/DDBJ databases">
        <title>Genomic Encyclopedia of Type Strains, Phase IV (KMG-IV): sequencing the most valuable type-strain genomes for metagenomic binning, comparative biology and taxonomic classification.</title>
        <authorList>
            <person name="Goeker M."/>
        </authorList>
    </citation>
    <scope>NUCLEOTIDE SEQUENCE [LARGE SCALE GENOMIC DNA]</scope>
    <source>
        <strain evidence="1 2">DSM 28538</strain>
    </source>
</reference>
<name>A0A840NVQ4_9HYPH</name>
<sequence>MVQYDFTLLYERNPFILEKPENIGKSFELPPSDIGFADLPKIVFSGAPDSRRMILRLSFIGMKTFFVMLWQIGKMSDEDDVNLWFDQVTLDHDILNEFLSCDLSKESQYLDLETFKEGINELESHKIIAKGTKKDCYFINPDIFGLPERDEYFAFDEEDE</sequence>
<proteinExistence type="predicted"/>
<dbReference type="AlphaFoldDB" id="A0A840NVQ4"/>
<dbReference type="Proteomes" id="UP000561417">
    <property type="component" value="Unassembled WGS sequence"/>
</dbReference>
<organism evidence="1 2">
    <name type="scientific">Bartonella callosciuri</name>
    <dbReference type="NCBI Taxonomy" id="686223"/>
    <lineage>
        <taxon>Bacteria</taxon>
        <taxon>Pseudomonadati</taxon>
        <taxon>Pseudomonadota</taxon>
        <taxon>Alphaproteobacteria</taxon>
        <taxon>Hyphomicrobiales</taxon>
        <taxon>Bartonellaceae</taxon>
        <taxon>Bartonella</taxon>
    </lineage>
</organism>